<gene>
    <name evidence="1" type="ORF">METZ01_LOCUS500322</name>
</gene>
<evidence type="ECO:0000313" key="1">
    <source>
        <dbReference type="EMBL" id="SVE47468.1"/>
    </source>
</evidence>
<dbReference type="PROSITE" id="PS51257">
    <property type="entry name" value="PROKAR_LIPOPROTEIN"/>
    <property type="match status" value="1"/>
</dbReference>
<organism evidence="1">
    <name type="scientific">marine metagenome</name>
    <dbReference type="NCBI Taxonomy" id="408172"/>
    <lineage>
        <taxon>unclassified sequences</taxon>
        <taxon>metagenomes</taxon>
        <taxon>ecological metagenomes</taxon>
    </lineage>
</organism>
<proteinExistence type="predicted"/>
<reference evidence="1" key="1">
    <citation type="submission" date="2018-05" db="EMBL/GenBank/DDBJ databases">
        <authorList>
            <person name="Lanie J.A."/>
            <person name="Ng W.-L."/>
            <person name="Kazmierczak K.M."/>
            <person name="Andrzejewski T.M."/>
            <person name="Davidsen T.M."/>
            <person name="Wayne K.J."/>
            <person name="Tettelin H."/>
            <person name="Glass J.I."/>
            <person name="Rusch D."/>
            <person name="Podicherti R."/>
            <person name="Tsui H.-C.T."/>
            <person name="Winkler M.E."/>
        </authorList>
    </citation>
    <scope>NUCLEOTIDE SEQUENCE</scope>
</reference>
<name>A0A383DUF8_9ZZZZ</name>
<dbReference type="AlphaFoldDB" id="A0A383DUF8"/>
<accession>A0A383DUF8</accession>
<sequence length="49" mass="5427">MMKQILSQIFILFAAIGLLTTGCAKILFTWPNTSIAEDSTLTLHVNGFR</sequence>
<evidence type="ECO:0008006" key="2">
    <source>
        <dbReference type="Google" id="ProtNLM"/>
    </source>
</evidence>
<protein>
    <recommendedName>
        <fullName evidence="2">Lipoprotein</fullName>
    </recommendedName>
</protein>
<dbReference type="EMBL" id="UINC01219818">
    <property type="protein sequence ID" value="SVE47468.1"/>
    <property type="molecule type" value="Genomic_DNA"/>
</dbReference>